<dbReference type="InterPro" id="IPR036250">
    <property type="entry name" value="AcylCo_DH-like_C"/>
</dbReference>
<dbReference type="PANTHER" id="PTHR36117:SF3">
    <property type="entry name" value="4-HYDROXYPHENYLACETATE 3-MONOOXYGENASE-RELATED"/>
    <property type="match status" value="1"/>
</dbReference>
<dbReference type="SUPFAM" id="SSF47203">
    <property type="entry name" value="Acyl-CoA dehydrogenase C-terminal domain-like"/>
    <property type="match status" value="1"/>
</dbReference>
<evidence type="ECO:0000313" key="6">
    <source>
        <dbReference type="EMBL" id="MFC6866400.1"/>
    </source>
</evidence>
<sequence>MSARTGNQYLEQICKNSPEVWIGADRVTDVTAHSATQGAAHEIARLYDLQHDARYRGDMLFTSPTTGQQVGTQFLVPTKQEDLLRRRRAHKIWADATCGLMGRTTDFIGAMLTAWYVNADFFGDTADRVRDYFEYVRENDLFLTHAIIDPPVDRSRPPSQQPDRFTYLGVEAEAEEGLIVSGAKMLATAAPYADEILVWPFSRRNHEAADAPYALAFAIPTNSEGLRFISREPYSSGNRFDHPLASRFDEMDAVVVFDRVLVPWNRVFLNQDYDRVNRIWEINSNAFTGVQSSARLMSKLQFVAGLAKRATELVRTDQFPQVRDMLGEITTYIELTRAALIASETTAETTASGAVVPNVTPLYAVRNSGNRWYPRVRELLQLTVAGGLLYQPADVSAFRSEIAGDLDKFYRGPEVAAEDRVKLYKVAADLAVSGFGGRHELYERFYAGDPLFLRINTQFQMYDWAHPLDLVDSLLDSYGVDDVLGASGEEVT</sequence>
<dbReference type="PANTHER" id="PTHR36117">
    <property type="entry name" value="4-HYDROXYPHENYLACETATE 3-MONOOXYGENASE-RELATED"/>
    <property type="match status" value="1"/>
</dbReference>
<dbReference type="InterPro" id="IPR024719">
    <property type="entry name" value="HpaB/PvcC/4-BUDH_C"/>
</dbReference>
<evidence type="ECO:0000256" key="1">
    <source>
        <dbReference type="ARBA" id="ARBA00022630"/>
    </source>
</evidence>
<evidence type="ECO:0000256" key="3">
    <source>
        <dbReference type="ARBA" id="ARBA00023002"/>
    </source>
</evidence>
<dbReference type="Gene3D" id="1.20.140.10">
    <property type="entry name" value="Butyryl-CoA Dehydrogenase, subunit A, domain 3"/>
    <property type="match status" value="1"/>
</dbReference>
<evidence type="ECO:0000256" key="2">
    <source>
        <dbReference type="ARBA" id="ARBA00022827"/>
    </source>
</evidence>
<dbReference type="InterPro" id="IPR009100">
    <property type="entry name" value="AcylCoA_DH/oxidase_NM_dom_sf"/>
</dbReference>
<keyword evidence="1" id="KW-0285">Flavoprotein</keyword>
<dbReference type="Pfam" id="PF11794">
    <property type="entry name" value="HpaB_N"/>
    <property type="match status" value="1"/>
</dbReference>
<dbReference type="Gene3D" id="2.40.110.10">
    <property type="entry name" value="Butyryl-CoA Dehydrogenase, subunit A, domain 2"/>
    <property type="match status" value="1"/>
</dbReference>
<dbReference type="PIRSF" id="PIRSF000331">
    <property type="entry name" value="HpaA_HpaB"/>
    <property type="match status" value="1"/>
</dbReference>
<comment type="caution">
    <text evidence="6">The sequence shown here is derived from an EMBL/GenBank/DDBJ whole genome shotgun (WGS) entry which is preliminary data.</text>
</comment>
<dbReference type="SUPFAM" id="SSF56645">
    <property type="entry name" value="Acyl-CoA dehydrogenase NM domain-like"/>
    <property type="match status" value="1"/>
</dbReference>
<keyword evidence="2" id="KW-0274">FAD</keyword>
<feature type="domain" description="HpaB/PvcC/4-BUDH C-terminal" evidence="4">
    <location>
        <begin position="280"/>
        <end position="475"/>
    </location>
</feature>
<keyword evidence="3" id="KW-0560">Oxidoreductase</keyword>
<organism evidence="6 7">
    <name type="scientific">Haloechinothrix salitolerans</name>
    <dbReference type="NCBI Taxonomy" id="926830"/>
    <lineage>
        <taxon>Bacteria</taxon>
        <taxon>Bacillati</taxon>
        <taxon>Actinomycetota</taxon>
        <taxon>Actinomycetes</taxon>
        <taxon>Pseudonocardiales</taxon>
        <taxon>Pseudonocardiaceae</taxon>
        <taxon>Haloechinothrix</taxon>
    </lineage>
</organism>
<feature type="domain" description="HpaB/PvcC/4-BUDH N-terminal" evidence="5">
    <location>
        <begin position="5"/>
        <end position="269"/>
    </location>
</feature>
<protein>
    <submittedName>
        <fullName evidence="6">4-hydroxyphenylacetate 3-hydroxylase family protein</fullName>
    </submittedName>
</protein>
<gene>
    <name evidence="6" type="ORF">ACFQGD_04510</name>
</gene>
<dbReference type="InterPro" id="IPR046373">
    <property type="entry name" value="Acyl-CoA_Oxase/DH_mid-dom_sf"/>
</dbReference>
<dbReference type="InterPro" id="IPR024674">
    <property type="entry name" value="HpaB/PvcC/4-BUDH_N"/>
</dbReference>
<name>A0ABW2BVM5_9PSEU</name>
<evidence type="ECO:0000259" key="5">
    <source>
        <dbReference type="Pfam" id="PF11794"/>
    </source>
</evidence>
<accession>A0ABW2BVM5</accession>
<reference evidence="7" key="1">
    <citation type="journal article" date="2019" name="Int. J. Syst. Evol. Microbiol.">
        <title>The Global Catalogue of Microorganisms (GCM) 10K type strain sequencing project: providing services to taxonomists for standard genome sequencing and annotation.</title>
        <authorList>
            <consortium name="The Broad Institute Genomics Platform"/>
            <consortium name="The Broad Institute Genome Sequencing Center for Infectious Disease"/>
            <person name="Wu L."/>
            <person name="Ma J."/>
        </authorList>
    </citation>
    <scope>NUCLEOTIDE SEQUENCE [LARGE SCALE GENOMIC DNA]</scope>
    <source>
        <strain evidence="7">KCTC 32255</strain>
    </source>
</reference>
<dbReference type="InterPro" id="IPR004925">
    <property type="entry name" value="HpaB/PvcC/4-BUDH"/>
</dbReference>
<dbReference type="RefSeq" id="WP_345401995.1">
    <property type="nucleotide sequence ID" value="NZ_BAABLA010000108.1"/>
</dbReference>
<dbReference type="EMBL" id="JBHSXX010000001">
    <property type="protein sequence ID" value="MFC6866400.1"/>
    <property type="molecule type" value="Genomic_DNA"/>
</dbReference>
<dbReference type="Pfam" id="PF03241">
    <property type="entry name" value="HpaB"/>
    <property type="match status" value="1"/>
</dbReference>
<proteinExistence type="predicted"/>
<keyword evidence="7" id="KW-1185">Reference proteome</keyword>
<evidence type="ECO:0000259" key="4">
    <source>
        <dbReference type="Pfam" id="PF03241"/>
    </source>
</evidence>
<dbReference type="Gene3D" id="1.10.3140.10">
    <property type="entry name" value="4-hydroxybutyryl-coa dehydratase, domain 1"/>
    <property type="match status" value="1"/>
</dbReference>
<evidence type="ECO:0000313" key="7">
    <source>
        <dbReference type="Proteomes" id="UP001596337"/>
    </source>
</evidence>
<dbReference type="Proteomes" id="UP001596337">
    <property type="component" value="Unassembled WGS sequence"/>
</dbReference>